<evidence type="ECO:0000313" key="7">
    <source>
        <dbReference type="EMBL" id="MDT0331536.1"/>
    </source>
</evidence>
<dbReference type="InterPro" id="IPR036390">
    <property type="entry name" value="WH_DNA-bd_sf"/>
</dbReference>
<dbReference type="Gene3D" id="1.10.10.10">
    <property type="entry name" value="Winged helix-like DNA-binding domain superfamily/Winged helix DNA-binding domain"/>
    <property type="match status" value="1"/>
</dbReference>
<dbReference type="RefSeq" id="WP_311514024.1">
    <property type="nucleotide sequence ID" value="NZ_JAVREP010000024.1"/>
</dbReference>
<dbReference type="PANTHER" id="PTHR46577">
    <property type="entry name" value="HTH-TYPE TRANSCRIPTIONAL REGULATORY PROTEIN GABR"/>
    <property type="match status" value="1"/>
</dbReference>
<dbReference type="PANTHER" id="PTHR46577:SF2">
    <property type="entry name" value="TRANSCRIPTIONAL REGULATORY PROTEIN"/>
    <property type="match status" value="1"/>
</dbReference>
<comment type="caution">
    <text evidence="7">The sequence shown here is derived from an EMBL/GenBank/DDBJ whole genome shotgun (WGS) entry which is preliminary data.</text>
</comment>
<keyword evidence="8" id="KW-1185">Reference proteome</keyword>
<gene>
    <name evidence="7" type="ORF">RM479_24265</name>
</gene>
<dbReference type="SMART" id="SM00345">
    <property type="entry name" value="HTH_GNTR"/>
    <property type="match status" value="1"/>
</dbReference>
<dbReference type="EMBL" id="JAVREP010000024">
    <property type="protein sequence ID" value="MDT0331536.1"/>
    <property type="molecule type" value="Genomic_DNA"/>
</dbReference>
<name>A0ABU2MI51_9ACTN</name>
<dbReference type="CDD" id="cd00609">
    <property type="entry name" value="AAT_like"/>
    <property type="match status" value="1"/>
</dbReference>
<keyword evidence="5" id="KW-0804">Transcription</keyword>
<reference evidence="8" key="1">
    <citation type="submission" date="2023-07" db="EMBL/GenBank/DDBJ databases">
        <title>30 novel species of actinomycetes from the DSMZ collection.</title>
        <authorList>
            <person name="Nouioui I."/>
        </authorList>
    </citation>
    <scope>NUCLEOTIDE SEQUENCE [LARGE SCALE GENOMIC DNA]</scope>
    <source>
        <strain evidence="8">DSM 44743</strain>
    </source>
</reference>
<dbReference type="InterPro" id="IPR036388">
    <property type="entry name" value="WH-like_DNA-bd_sf"/>
</dbReference>
<evidence type="ECO:0000256" key="1">
    <source>
        <dbReference type="ARBA" id="ARBA00005384"/>
    </source>
</evidence>
<dbReference type="SUPFAM" id="SSF46785">
    <property type="entry name" value="Winged helix' DNA-binding domain"/>
    <property type="match status" value="1"/>
</dbReference>
<evidence type="ECO:0000313" key="8">
    <source>
        <dbReference type="Proteomes" id="UP001183390"/>
    </source>
</evidence>
<evidence type="ECO:0000259" key="6">
    <source>
        <dbReference type="PROSITE" id="PS50949"/>
    </source>
</evidence>
<feature type="domain" description="HTH gntR-type" evidence="6">
    <location>
        <begin position="8"/>
        <end position="76"/>
    </location>
</feature>
<dbReference type="Pfam" id="PF00392">
    <property type="entry name" value="GntR"/>
    <property type="match status" value="1"/>
</dbReference>
<dbReference type="Gene3D" id="3.40.640.10">
    <property type="entry name" value="Type I PLP-dependent aspartate aminotransferase-like (Major domain)"/>
    <property type="match status" value="1"/>
</dbReference>
<keyword evidence="2" id="KW-0663">Pyridoxal phosphate</keyword>
<evidence type="ECO:0000256" key="2">
    <source>
        <dbReference type="ARBA" id="ARBA00022898"/>
    </source>
</evidence>
<accession>A0ABU2MI51</accession>
<sequence>MSEPTITGDSASAIADSVRDLIARGELRPGDVLPSVRALAVRRGVNRNTVAAGYAALAAAGIVETRRRGGTVVRALVPVAGEGAPAPGVAVNLADGNPDPALLPALPDLRGYSTVLYGSPGIDEGLGRWAERHLLPDAGPDGALVLTHGAVDAVERVLSAHLTRGDAVAVEDPCFLSSIGTLRLNGYRPVPVPVDEHGMTTDGLRAALRAGVRAVVCTPRAHNPTGASLTARRAEELRAPLAAHPEVLVIEDDHFSALARTPYRRVTPVGTARWALVRSVSKFLGPDMRLALTVCDRDTADRLRARPAGWVSHVLQHLVAGVLTDSATPARLDHASRTYADRRRSLTDALTAHGLSWSEAADGLNVWIPLTGVPETAVVNALADHGWAVRPGSLFTLAHGPAIRVTTSTLLPEHADAFAARLAATLASITSESPCSPA</sequence>
<dbReference type="CDD" id="cd07377">
    <property type="entry name" value="WHTH_GntR"/>
    <property type="match status" value="1"/>
</dbReference>
<dbReference type="InterPro" id="IPR015421">
    <property type="entry name" value="PyrdxlP-dep_Trfase_major"/>
</dbReference>
<evidence type="ECO:0000256" key="3">
    <source>
        <dbReference type="ARBA" id="ARBA00023015"/>
    </source>
</evidence>
<proteinExistence type="inferred from homology"/>
<dbReference type="Proteomes" id="UP001183390">
    <property type="component" value="Unassembled WGS sequence"/>
</dbReference>
<dbReference type="SUPFAM" id="SSF53383">
    <property type="entry name" value="PLP-dependent transferases"/>
    <property type="match status" value="1"/>
</dbReference>
<protein>
    <submittedName>
        <fullName evidence="7">Aminotransferase class I/II-fold pyridoxal phosphate-dependent enzyme</fullName>
    </submittedName>
</protein>
<organism evidence="7 8">
    <name type="scientific">Nocardiopsis lambiniae</name>
    <dbReference type="NCBI Taxonomy" id="3075539"/>
    <lineage>
        <taxon>Bacteria</taxon>
        <taxon>Bacillati</taxon>
        <taxon>Actinomycetota</taxon>
        <taxon>Actinomycetes</taxon>
        <taxon>Streptosporangiales</taxon>
        <taxon>Nocardiopsidaceae</taxon>
        <taxon>Nocardiopsis</taxon>
    </lineage>
</organism>
<dbReference type="InterPro" id="IPR051446">
    <property type="entry name" value="HTH_trans_reg/aminotransferase"/>
</dbReference>
<dbReference type="InterPro" id="IPR004839">
    <property type="entry name" value="Aminotransferase_I/II_large"/>
</dbReference>
<dbReference type="InterPro" id="IPR015424">
    <property type="entry name" value="PyrdxlP-dep_Trfase"/>
</dbReference>
<keyword evidence="7" id="KW-0808">Transferase</keyword>
<dbReference type="InterPro" id="IPR000524">
    <property type="entry name" value="Tscrpt_reg_HTH_GntR"/>
</dbReference>
<dbReference type="GO" id="GO:0008483">
    <property type="term" value="F:transaminase activity"/>
    <property type="evidence" value="ECO:0007669"/>
    <property type="project" value="UniProtKB-KW"/>
</dbReference>
<dbReference type="PROSITE" id="PS50949">
    <property type="entry name" value="HTH_GNTR"/>
    <property type="match status" value="1"/>
</dbReference>
<keyword evidence="7" id="KW-0032">Aminotransferase</keyword>
<comment type="similarity">
    <text evidence="1">In the C-terminal section; belongs to the class-I pyridoxal-phosphate-dependent aminotransferase family.</text>
</comment>
<keyword evidence="3" id="KW-0805">Transcription regulation</keyword>
<evidence type="ECO:0000256" key="4">
    <source>
        <dbReference type="ARBA" id="ARBA00023125"/>
    </source>
</evidence>
<evidence type="ECO:0000256" key="5">
    <source>
        <dbReference type="ARBA" id="ARBA00023163"/>
    </source>
</evidence>
<dbReference type="Pfam" id="PF00155">
    <property type="entry name" value="Aminotran_1_2"/>
    <property type="match status" value="1"/>
</dbReference>
<keyword evidence="4" id="KW-0238">DNA-binding</keyword>